<evidence type="ECO:0000313" key="4">
    <source>
        <dbReference type="Proteomes" id="UP001054252"/>
    </source>
</evidence>
<keyword evidence="4" id="KW-1185">Reference proteome</keyword>
<dbReference type="InterPro" id="IPR021410">
    <property type="entry name" value="FAF"/>
</dbReference>
<feature type="domain" description="FAF" evidence="2">
    <location>
        <begin position="103"/>
        <end position="161"/>
    </location>
</feature>
<dbReference type="PANTHER" id="PTHR33155">
    <property type="entry name" value="FANTASTIC FOUR-LIKE PROTEIN (DUF3049)"/>
    <property type="match status" value="1"/>
</dbReference>
<dbReference type="AlphaFoldDB" id="A0AAV5JED7"/>
<comment type="similarity">
    <text evidence="1">Belongs to the fantastic four family.</text>
</comment>
<evidence type="ECO:0000256" key="1">
    <source>
        <dbReference type="ARBA" id="ARBA00008690"/>
    </source>
</evidence>
<evidence type="ECO:0000259" key="2">
    <source>
        <dbReference type="Pfam" id="PF11250"/>
    </source>
</evidence>
<evidence type="ECO:0000313" key="3">
    <source>
        <dbReference type="EMBL" id="GKV09266.1"/>
    </source>
</evidence>
<sequence length="314" mass="35187">MQAKMVPEDLCLETLPLTLCSKKNQTETHEVSCMMKSDMVLSRTSSLSSSSSSALGDYIGMESCCDLEESEESSLYLSETCSSERRGERDHRCQQQCTAMKREFPPPIPLLARTGNLSSHMPWVLKRYYTSDGRLILWEEKVKHHEYFLAHRSNGRLTLQLVSLDDDILALSYPDDEDADEETKTEVETEENGEIYIENVEIKRKEEEPMHEESTDIIIHNEQEAVKSVGDKGSTWIGTNDGRKCFLHKDHEAFLEAPMMKNENSTADDLKVDSGSGSAGLGANGGKCLTYSKFTAKSSCFLGMPVPAIRPVHT</sequence>
<gene>
    <name evidence="3" type="ORF">SLEP1_g20791</name>
</gene>
<comment type="caution">
    <text evidence="3">The sequence shown here is derived from an EMBL/GenBank/DDBJ whole genome shotgun (WGS) entry which is preliminary data.</text>
</comment>
<dbReference type="InterPro" id="IPR046431">
    <property type="entry name" value="FAF_dom"/>
</dbReference>
<name>A0AAV5JED7_9ROSI</name>
<dbReference type="EMBL" id="BPVZ01000030">
    <property type="protein sequence ID" value="GKV09266.1"/>
    <property type="molecule type" value="Genomic_DNA"/>
</dbReference>
<protein>
    <recommendedName>
        <fullName evidence="2">FAF domain-containing protein</fullName>
    </recommendedName>
</protein>
<organism evidence="3 4">
    <name type="scientific">Rubroshorea leprosula</name>
    <dbReference type="NCBI Taxonomy" id="152421"/>
    <lineage>
        <taxon>Eukaryota</taxon>
        <taxon>Viridiplantae</taxon>
        <taxon>Streptophyta</taxon>
        <taxon>Embryophyta</taxon>
        <taxon>Tracheophyta</taxon>
        <taxon>Spermatophyta</taxon>
        <taxon>Magnoliopsida</taxon>
        <taxon>eudicotyledons</taxon>
        <taxon>Gunneridae</taxon>
        <taxon>Pentapetalae</taxon>
        <taxon>rosids</taxon>
        <taxon>malvids</taxon>
        <taxon>Malvales</taxon>
        <taxon>Dipterocarpaceae</taxon>
        <taxon>Rubroshorea</taxon>
    </lineage>
</organism>
<dbReference type="PANTHER" id="PTHR33155:SF17">
    <property type="entry name" value="F2E2.18-RELATED"/>
    <property type="match status" value="1"/>
</dbReference>
<dbReference type="Pfam" id="PF11250">
    <property type="entry name" value="FAF"/>
    <property type="match status" value="1"/>
</dbReference>
<accession>A0AAV5JED7</accession>
<reference evidence="3 4" key="1">
    <citation type="journal article" date="2021" name="Commun. Biol.">
        <title>The genome of Shorea leprosula (Dipterocarpaceae) highlights the ecological relevance of drought in aseasonal tropical rainforests.</title>
        <authorList>
            <person name="Ng K.K.S."/>
            <person name="Kobayashi M.J."/>
            <person name="Fawcett J.A."/>
            <person name="Hatakeyama M."/>
            <person name="Paape T."/>
            <person name="Ng C.H."/>
            <person name="Ang C.C."/>
            <person name="Tnah L.H."/>
            <person name="Lee C.T."/>
            <person name="Nishiyama T."/>
            <person name="Sese J."/>
            <person name="O'Brien M.J."/>
            <person name="Copetti D."/>
            <person name="Mohd Noor M.I."/>
            <person name="Ong R.C."/>
            <person name="Putra M."/>
            <person name="Sireger I.Z."/>
            <person name="Indrioko S."/>
            <person name="Kosugi Y."/>
            <person name="Izuno A."/>
            <person name="Isagi Y."/>
            <person name="Lee S.L."/>
            <person name="Shimizu K.K."/>
        </authorList>
    </citation>
    <scope>NUCLEOTIDE SEQUENCE [LARGE SCALE GENOMIC DNA]</scope>
    <source>
        <strain evidence="3">214</strain>
    </source>
</reference>
<dbReference type="Proteomes" id="UP001054252">
    <property type="component" value="Unassembled WGS sequence"/>
</dbReference>
<proteinExistence type="inferred from homology"/>